<evidence type="ECO:0000313" key="8">
    <source>
        <dbReference type="Proteomes" id="UP000229893"/>
    </source>
</evidence>
<accession>A0A2H0N774</accession>
<evidence type="ECO:0000256" key="2">
    <source>
        <dbReference type="ARBA" id="ARBA00022980"/>
    </source>
</evidence>
<organism evidence="7 8">
    <name type="scientific">Candidatus Liptonbacteria bacterium CG11_big_fil_rev_8_21_14_0_20_35_14</name>
    <dbReference type="NCBI Taxonomy" id="1974634"/>
    <lineage>
        <taxon>Bacteria</taxon>
        <taxon>Candidatus Liptoniibacteriota</taxon>
    </lineage>
</organism>
<dbReference type="NCBIfam" id="TIGR01031">
    <property type="entry name" value="rpmF_bact"/>
    <property type="match status" value="1"/>
</dbReference>
<comment type="similarity">
    <text evidence="1 5">Belongs to the bacterial ribosomal protein bL32 family.</text>
</comment>
<protein>
    <recommendedName>
        <fullName evidence="4 5">Large ribosomal subunit protein bL32</fullName>
    </recommendedName>
</protein>
<evidence type="ECO:0000256" key="5">
    <source>
        <dbReference type="HAMAP-Rule" id="MF_00340"/>
    </source>
</evidence>
<dbReference type="GO" id="GO:0003735">
    <property type="term" value="F:structural constituent of ribosome"/>
    <property type="evidence" value="ECO:0007669"/>
    <property type="project" value="InterPro"/>
</dbReference>
<evidence type="ECO:0000313" key="7">
    <source>
        <dbReference type="EMBL" id="PIR04749.1"/>
    </source>
</evidence>
<keyword evidence="2 5" id="KW-0689">Ribosomal protein</keyword>
<gene>
    <name evidence="5 7" type="primary">rpmF</name>
    <name evidence="7" type="ORF">COV57_02850</name>
</gene>
<dbReference type="HAMAP" id="MF_00340">
    <property type="entry name" value="Ribosomal_bL32"/>
    <property type="match status" value="1"/>
</dbReference>
<reference evidence="7 8" key="1">
    <citation type="submission" date="2017-09" db="EMBL/GenBank/DDBJ databases">
        <title>Depth-based differentiation of microbial function through sediment-hosted aquifers and enrichment of novel symbionts in the deep terrestrial subsurface.</title>
        <authorList>
            <person name="Probst A.J."/>
            <person name="Ladd B."/>
            <person name="Jarett J.K."/>
            <person name="Geller-Mcgrath D.E."/>
            <person name="Sieber C.M."/>
            <person name="Emerson J.B."/>
            <person name="Anantharaman K."/>
            <person name="Thomas B.C."/>
            <person name="Malmstrom R."/>
            <person name="Stieglmeier M."/>
            <person name="Klingl A."/>
            <person name="Woyke T."/>
            <person name="Ryan C.M."/>
            <person name="Banfield J.F."/>
        </authorList>
    </citation>
    <scope>NUCLEOTIDE SEQUENCE [LARGE SCALE GENOMIC DNA]</scope>
    <source>
        <strain evidence="7">CG11_big_fil_rev_8_21_14_0_20_35_14</strain>
    </source>
</reference>
<feature type="compositionally biased region" description="Basic residues" evidence="6">
    <location>
        <begin position="1"/>
        <end position="18"/>
    </location>
</feature>
<keyword evidence="3 5" id="KW-0687">Ribonucleoprotein</keyword>
<dbReference type="AlphaFoldDB" id="A0A2H0N774"/>
<dbReference type="SUPFAM" id="SSF57829">
    <property type="entry name" value="Zn-binding ribosomal proteins"/>
    <property type="match status" value="1"/>
</dbReference>
<dbReference type="Pfam" id="PF01783">
    <property type="entry name" value="Ribosomal_L32p"/>
    <property type="match status" value="1"/>
</dbReference>
<dbReference type="GO" id="GO:0006412">
    <property type="term" value="P:translation"/>
    <property type="evidence" value="ECO:0007669"/>
    <property type="project" value="UniProtKB-UniRule"/>
</dbReference>
<dbReference type="GO" id="GO:0015934">
    <property type="term" value="C:large ribosomal subunit"/>
    <property type="evidence" value="ECO:0007669"/>
    <property type="project" value="InterPro"/>
</dbReference>
<evidence type="ECO:0000256" key="3">
    <source>
        <dbReference type="ARBA" id="ARBA00023274"/>
    </source>
</evidence>
<evidence type="ECO:0000256" key="6">
    <source>
        <dbReference type="SAM" id="MobiDB-lite"/>
    </source>
</evidence>
<name>A0A2H0N774_9BACT</name>
<comment type="caution">
    <text evidence="7">The sequence shown here is derived from an EMBL/GenBank/DDBJ whole genome shotgun (WGS) entry which is preliminary data.</text>
</comment>
<sequence>MPNPKKRHSKSKVGRRRANQGISDFRMDVCKKCSGPKSPHVVCKQCGVK</sequence>
<dbReference type="InterPro" id="IPR011332">
    <property type="entry name" value="Ribosomal_zn-bd"/>
</dbReference>
<dbReference type="InterPro" id="IPR002677">
    <property type="entry name" value="Ribosomal_bL32"/>
</dbReference>
<dbReference type="Proteomes" id="UP000229893">
    <property type="component" value="Unassembled WGS sequence"/>
</dbReference>
<evidence type="ECO:0000256" key="4">
    <source>
        <dbReference type="ARBA" id="ARBA00035178"/>
    </source>
</evidence>
<evidence type="ECO:0000256" key="1">
    <source>
        <dbReference type="ARBA" id="ARBA00008560"/>
    </source>
</evidence>
<feature type="region of interest" description="Disordered" evidence="6">
    <location>
        <begin position="1"/>
        <end position="21"/>
    </location>
</feature>
<dbReference type="EMBL" id="PCWO01000041">
    <property type="protein sequence ID" value="PIR04749.1"/>
    <property type="molecule type" value="Genomic_DNA"/>
</dbReference>
<proteinExistence type="inferred from homology"/>